<dbReference type="InterPro" id="IPR018649">
    <property type="entry name" value="SHOCT"/>
</dbReference>
<protein>
    <recommendedName>
        <fullName evidence="1">SHOCT domain-containing protein</fullName>
    </recommendedName>
</protein>
<gene>
    <name evidence="2" type="ORF">C5F50_07895</name>
</gene>
<proteinExistence type="predicted"/>
<evidence type="ECO:0000259" key="1">
    <source>
        <dbReference type="Pfam" id="PF09851"/>
    </source>
</evidence>
<sequence>MPRKGGYIDKFLKKADKAIQEGIKRADEVLDEAVELGEITAKQASKASKEFSEKAKKEGEILQKKSLEKINEGILSAKKMATNSEEDLKMLDKLGKLRKSGVLTEKEFQEKKKKILSRI</sequence>
<organism evidence="2 3">
    <name type="scientific">Nitrosopumilus ureiphilus</name>
    <dbReference type="NCBI Taxonomy" id="1470067"/>
    <lineage>
        <taxon>Archaea</taxon>
        <taxon>Nitrososphaerota</taxon>
        <taxon>Nitrososphaeria</taxon>
        <taxon>Nitrosopumilales</taxon>
        <taxon>Nitrosopumilaceae</taxon>
        <taxon>Nitrosopumilus</taxon>
    </lineage>
</organism>
<dbReference type="KEGG" id="nue:C5F50_07895"/>
<dbReference type="EMBL" id="CP026995">
    <property type="protein sequence ID" value="QLH07985.1"/>
    <property type="molecule type" value="Genomic_DNA"/>
</dbReference>
<dbReference type="AlphaFoldDB" id="A0A7D5RHG3"/>
<evidence type="ECO:0000313" key="3">
    <source>
        <dbReference type="Proteomes" id="UP000509478"/>
    </source>
</evidence>
<name>A0A7D5RHG3_9ARCH</name>
<feature type="domain" description="SHOCT" evidence="1">
    <location>
        <begin position="91"/>
        <end position="116"/>
    </location>
</feature>
<reference evidence="2 3" key="1">
    <citation type="submission" date="2018-02" db="EMBL/GenBank/DDBJ databases">
        <title>Complete genome of Nitrosopumilus ureaphilus PS0.</title>
        <authorList>
            <person name="Qin W."/>
            <person name="Zheng Y."/>
            <person name="Stahl D.A."/>
        </authorList>
    </citation>
    <scope>NUCLEOTIDE SEQUENCE [LARGE SCALE GENOMIC DNA]</scope>
    <source>
        <strain evidence="2 3">PS0</strain>
    </source>
</reference>
<keyword evidence="3" id="KW-1185">Reference proteome</keyword>
<dbReference type="Proteomes" id="UP000509478">
    <property type="component" value="Chromosome"/>
</dbReference>
<dbReference type="Pfam" id="PF09851">
    <property type="entry name" value="SHOCT"/>
    <property type="match status" value="1"/>
</dbReference>
<accession>A0A7D5RHG3</accession>
<evidence type="ECO:0000313" key="2">
    <source>
        <dbReference type="EMBL" id="QLH07985.1"/>
    </source>
</evidence>